<accession>A0A177BDC0</accession>
<dbReference type="AlphaFoldDB" id="A0A177BDC0"/>
<sequence>MDKINDEKWLNDEIDKELENISLSDAKDDNQINQKENYDENEISYSESQSMKAFLEKSRKIYYSITNQNDDNVEDKDIGNNENNETYEILKNLKINYSDEINDIMDNSADQHKEKYDETNFQQNNLQNKNQRLIEQCNIENNILETSYEKNNKILNDEITIIKNDARQMKIDVFCNKMKLKTCANIIIRFLKNSVISIKSKKEKLKMDIKQEIKNTDENDNQLNNCTENNQSINPNKLYELEEITIASNKNKNNEKIHNDMKNKKAEYLSNLKILKIQEINKDFISLDNNGNVSYVSIKKIENNQDNEEKFQISSDLNTHCIKDKYSNKNIRKDEIKCTSTVKPVNNNSINDLKNLEKSTFKVENFIDSLFDKEKIYKPKEEIKMEIQNETKMSKITKNSIKSDISKIVNSFVKRKDYILDKSLNVCKLDKIDKKNEYLKDNVNLKNENEKFENIKNIEKCDKFRIIKNSKDLVNSTNDEKCDKIKKDEEIKSFAIIKKNFKDVQVKKIEKCEKGQIRLNKCQNIDMKNNQEISRNDDVKIIVKCVELEQIKDSSLDDNFKPVTLKGLSCTQDKKENLPNLKNTINKKNDNINNNSIHQNLKKTNENKLECGEKINKNLLNSDISNFKKLRSEYLKFQKNAILYMKLKRRKKYNINQDLKFSKYYNNLNENSNDTDFDKTVKLLKNIIEIENVDKININLKILIKNNILLQNISILRINNCKIESFFFDVVYSNLVELDLKNNKLKSVYLKTLVKKLNHIDLSNNMVESLDFCKSDHVNFEFKILNLCKNRICEFDLLSNDERTFNFYKCILYLNVDENSIQSVECYDKVSDSINYNCTKKIMPFLVYLSLKGNFLTSSKSIFQFSRLLYVDLSYNEIETIDSMQQFNIINTINMSGNILKKVDIDSNMCSICFLKYLKFNHNSKFV</sequence>
<evidence type="ECO:0008006" key="5">
    <source>
        <dbReference type="Google" id="ProtNLM"/>
    </source>
</evidence>
<gene>
    <name evidence="3" type="ORF">A3Q56_00026</name>
</gene>
<dbReference type="EMBL" id="LWCA01000001">
    <property type="protein sequence ID" value="OAF72210.1"/>
    <property type="molecule type" value="Genomic_DNA"/>
</dbReference>
<dbReference type="InterPro" id="IPR032675">
    <property type="entry name" value="LRR_dom_sf"/>
</dbReference>
<evidence type="ECO:0000313" key="4">
    <source>
        <dbReference type="Proteomes" id="UP000078046"/>
    </source>
</evidence>
<feature type="region of interest" description="Disordered" evidence="2">
    <location>
        <begin position="21"/>
        <end position="42"/>
    </location>
</feature>
<evidence type="ECO:0000256" key="2">
    <source>
        <dbReference type="SAM" id="MobiDB-lite"/>
    </source>
</evidence>
<reference evidence="3 4" key="1">
    <citation type="submission" date="2016-04" db="EMBL/GenBank/DDBJ databases">
        <title>The genome of Intoshia linei affirms orthonectids as highly simplified spiralians.</title>
        <authorList>
            <person name="Mikhailov K.V."/>
            <person name="Slusarev G.S."/>
            <person name="Nikitin M.A."/>
            <person name="Logacheva M.D."/>
            <person name="Penin A."/>
            <person name="Aleoshin V."/>
            <person name="Panchin Y.V."/>
        </authorList>
    </citation>
    <scope>NUCLEOTIDE SEQUENCE [LARGE SCALE GENOMIC DNA]</scope>
    <source>
        <strain evidence="3">Intl2013</strain>
        <tissue evidence="3">Whole animal</tissue>
    </source>
</reference>
<organism evidence="3 4">
    <name type="scientific">Intoshia linei</name>
    <dbReference type="NCBI Taxonomy" id="1819745"/>
    <lineage>
        <taxon>Eukaryota</taxon>
        <taxon>Metazoa</taxon>
        <taxon>Spiralia</taxon>
        <taxon>Lophotrochozoa</taxon>
        <taxon>Mesozoa</taxon>
        <taxon>Orthonectida</taxon>
        <taxon>Rhopaluridae</taxon>
        <taxon>Intoshia</taxon>
    </lineage>
</organism>
<feature type="coiled-coil region" evidence="1">
    <location>
        <begin position="109"/>
        <end position="136"/>
    </location>
</feature>
<dbReference type="Proteomes" id="UP000078046">
    <property type="component" value="Unassembled WGS sequence"/>
</dbReference>
<name>A0A177BDC0_9BILA</name>
<dbReference type="SUPFAM" id="SSF52058">
    <property type="entry name" value="L domain-like"/>
    <property type="match status" value="1"/>
</dbReference>
<protein>
    <recommendedName>
        <fullName evidence="5">Leucine-rich repeat protein</fullName>
    </recommendedName>
</protein>
<feature type="compositionally biased region" description="Basic and acidic residues" evidence="2">
    <location>
        <begin position="21"/>
        <end position="30"/>
    </location>
</feature>
<dbReference type="Gene3D" id="3.80.10.10">
    <property type="entry name" value="Ribonuclease Inhibitor"/>
    <property type="match status" value="1"/>
</dbReference>
<keyword evidence="4" id="KW-1185">Reference proteome</keyword>
<evidence type="ECO:0000256" key="1">
    <source>
        <dbReference type="SAM" id="Coils"/>
    </source>
</evidence>
<comment type="caution">
    <text evidence="3">The sequence shown here is derived from an EMBL/GenBank/DDBJ whole genome shotgun (WGS) entry which is preliminary data.</text>
</comment>
<keyword evidence="1" id="KW-0175">Coiled coil</keyword>
<dbReference type="OrthoDB" id="8195690at2759"/>
<feature type="coiled-coil region" evidence="1">
    <location>
        <begin position="247"/>
        <end position="278"/>
    </location>
</feature>
<proteinExistence type="predicted"/>
<evidence type="ECO:0000313" key="3">
    <source>
        <dbReference type="EMBL" id="OAF72210.1"/>
    </source>
</evidence>